<name>D6CS30_THIA3</name>
<reference evidence="2" key="2">
    <citation type="journal article" date="2010" name="PLoS Genet.">
        <title>Structure, function, and evolution of the Thiomonas spp. genome.</title>
        <authorList>
            <person name="Arsene-Ploetze F."/>
            <person name="Koechler S."/>
            <person name="Marchal M."/>
            <person name="Coppee J.Y."/>
            <person name="Chandler M."/>
            <person name="Bonnefoy V."/>
            <person name="Brochier-Armanet C."/>
            <person name="Barakat M."/>
            <person name="Barbe V."/>
            <person name="Battaglia-Brunet F."/>
            <person name="Bruneel O."/>
            <person name="Bryan C.G."/>
            <person name="Cleiss-Arnold J."/>
            <person name="Cruveiller S."/>
            <person name="Erhardt M."/>
            <person name="Heinrich-Salmeron A."/>
            <person name="Hommais F."/>
            <person name="Joulian C."/>
            <person name="Krin E."/>
            <person name="Lieutaud A."/>
            <person name="Lievremont D."/>
            <person name="Michel C."/>
            <person name="Muller D."/>
            <person name="Ortet P."/>
            <person name="Proux C."/>
            <person name="Siguier P."/>
            <person name="Roche D."/>
            <person name="Rouy Z."/>
            <person name="Salvignol G."/>
            <person name="Slyemi D."/>
            <person name="Talla E."/>
            <person name="Weiss S."/>
            <person name="Weissenbach J."/>
            <person name="Medigue C."/>
            <person name="Bertin P.N."/>
        </authorList>
    </citation>
    <scope>NUCLEOTIDE SEQUENCE [LARGE SCALE GENOMIC DNA]</scope>
    <source>
        <strain evidence="2">DSM 22701 / CIP 110005 / 3As</strain>
    </source>
</reference>
<dbReference type="HOGENOM" id="CLU_2572787_0_0_4"/>
<gene>
    <name evidence="1" type="ordered locus">THI_0699</name>
</gene>
<organism evidence="1 2">
    <name type="scientific">Thiomonas arsenitoxydans (strain DSM 22701 / CIP 110005 / 3As)</name>
    <dbReference type="NCBI Taxonomy" id="426114"/>
    <lineage>
        <taxon>Bacteria</taxon>
        <taxon>Pseudomonadati</taxon>
        <taxon>Pseudomonadota</taxon>
        <taxon>Betaproteobacteria</taxon>
        <taxon>Burkholderiales</taxon>
        <taxon>Thiomonas</taxon>
    </lineage>
</organism>
<accession>D6CS30</accession>
<dbReference type="Proteomes" id="UP000002372">
    <property type="component" value="Chromosome"/>
</dbReference>
<protein>
    <submittedName>
        <fullName evidence="1">Uncharacterized protein</fullName>
    </submittedName>
</protein>
<dbReference type="AlphaFoldDB" id="D6CS30"/>
<reference key="1">
    <citation type="submission" date="2009-07" db="EMBL/GenBank/DDBJ databases">
        <authorList>
            <person name="Genoscope - CEA"/>
        </authorList>
    </citation>
    <scope>NUCLEOTIDE SEQUENCE</scope>
    <source>
        <strain>3As</strain>
    </source>
</reference>
<dbReference type="EMBL" id="FP475956">
    <property type="protein sequence ID" value="CAZ87421.1"/>
    <property type="molecule type" value="Genomic_DNA"/>
</dbReference>
<sequence length="81" mass="8799">MTWGTDTGQPDCTVIGNTWGLSVAFRYPRTGAPDPRQPAAGTISAARKLSFVLLTAGESAARQVLKFGVLRPQRKRNTLRI</sequence>
<evidence type="ECO:0000313" key="1">
    <source>
        <dbReference type="EMBL" id="CAZ87421.1"/>
    </source>
</evidence>
<dbReference type="KEGG" id="thi:THI_0699"/>
<proteinExistence type="predicted"/>
<evidence type="ECO:0000313" key="2">
    <source>
        <dbReference type="Proteomes" id="UP000002372"/>
    </source>
</evidence>